<feature type="non-terminal residue" evidence="1">
    <location>
        <position position="1"/>
    </location>
</feature>
<feature type="non-terminal residue" evidence="1">
    <location>
        <position position="67"/>
    </location>
</feature>
<dbReference type="EMBL" id="UINC01050296">
    <property type="protein sequence ID" value="SVB63083.1"/>
    <property type="molecule type" value="Genomic_DNA"/>
</dbReference>
<sequence>VTLSQTLQTCVPVFEFDDPVCETVATALKACSHVSDDERTGTLKIGVRREGHEKEKGEWACVSCTDG</sequence>
<reference evidence="1" key="1">
    <citation type="submission" date="2018-05" db="EMBL/GenBank/DDBJ databases">
        <authorList>
            <person name="Lanie J.A."/>
            <person name="Ng W.-L."/>
            <person name="Kazmierczak K.M."/>
            <person name="Andrzejewski T.M."/>
            <person name="Davidsen T.M."/>
            <person name="Wayne K.J."/>
            <person name="Tettelin H."/>
            <person name="Glass J.I."/>
            <person name="Rusch D."/>
            <person name="Podicherti R."/>
            <person name="Tsui H.-C.T."/>
            <person name="Winkler M.E."/>
        </authorList>
    </citation>
    <scope>NUCLEOTIDE SEQUENCE</scope>
</reference>
<dbReference type="AlphaFoldDB" id="A0A382FLI6"/>
<protein>
    <submittedName>
        <fullName evidence="1">Uncharacterized protein</fullName>
    </submittedName>
</protein>
<proteinExistence type="predicted"/>
<name>A0A382FLI6_9ZZZZ</name>
<accession>A0A382FLI6</accession>
<gene>
    <name evidence="1" type="ORF">METZ01_LOCUS215937</name>
</gene>
<evidence type="ECO:0000313" key="1">
    <source>
        <dbReference type="EMBL" id="SVB63083.1"/>
    </source>
</evidence>
<organism evidence="1">
    <name type="scientific">marine metagenome</name>
    <dbReference type="NCBI Taxonomy" id="408172"/>
    <lineage>
        <taxon>unclassified sequences</taxon>
        <taxon>metagenomes</taxon>
        <taxon>ecological metagenomes</taxon>
    </lineage>
</organism>